<name>A0A8J2Z3Z8_9GAMM</name>
<evidence type="ECO:0000256" key="4">
    <source>
        <dbReference type="ARBA" id="ARBA00019045"/>
    </source>
</evidence>
<evidence type="ECO:0000256" key="10">
    <source>
        <dbReference type="RuleBase" id="RU003682"/>
    </source>
</evidence>
<reference evidence="12" key="2">
    <citation type="submission" date="2020-09" db="EMBL/GenBank/DDBJ databases">
        <authorList>
            <person name="Sun Q."/>
            <person name="Zhou Y."/>
        </authorList>
    </citation>
    <scope>NUCLEOTIDE SEQUENCE</scope>
    <source>
        <strain evidence="12">CGMCC 1.15758</strain>
    </source>
</reference>
<evidence type="ECO:0000256" key="7">
    <source>
        <dbReference type="ARBA" id="ARBA00031282"/>
    </source>
</evidence>
<dbReference type="InterPro" id="IPR050231">
    <property type="entry name" value="Iron_ascorbate_oxido_reductase"/>
</dbReference>
<protein>
    <recommendedName>
        <fullName evidence="4">2-oxoglutarate-dependent ethylene/succinate-forming enzyme</fullName>
        <ecNumber evidence="3">1.13.12.19</ecNumber>
        <ecNumber evidence="2">1.14.20.7</ecNumber>
    </recommendedName>
    <alternativeName>
        <fullName evidence="6">2-oxoglutarate dioxygenase (ethylene-forming)</fullName>
    </alternativeName>
    <alternativeName>
        <fullName evidence="7">2-oxoglutarate/L-arginine monooxygenase/decarboxylase (succinate-forming)</fullName>
    </alternativeName>
</protein>
<evidence type="ECO:0000256" key="3">
    <source>
        <dbReference type="ARBA" id="ARBA00012531"/>
    </source>
</evidence>
<dbReference type="GO" id="GO:0046872">
    <property type="term" value="F:metal ion binding"/>
    <property type="evidence" value="ECO:0007669"/>
    <property type="project" value="UniProtKB-KW"/>
</dbReference>
<evidence type="ECO:0000256" key="6">
    <source>
        <dbReference type="ARBA" id="ARBA00031011"/>
    </source>
</evidence>
<dbReference type="RefSeq" id="WP_117002009.1">
    <property type="nucleotide sequence ID" value="NZ_BMJS01000008.1"/>
</dbReference>
<evidence type="ECO:0000256" key="2">
    <source>
        <dbReference type="ARBA" id="ARBA00012293"/>
    </source>
</evidence>
<comment type="pathway">
    <text evidence="1">Alkene biosynthesis; ethylene biosynthesis via 2-oxoglutarate.</text>
</comment>
<organism evidence="12 13">
    <name type="scientific">Cysteiniphilum litorale</name>
    <dbReference type="NCBI Taxonomy" id="2056700"/>
    <lineage>
        <taxon>Bacteria</taxon>
        <taxon>Pseudomonadati</taxon>
        <taxon>Pseudomonadota</taxon>
        <taxon>Gammaproteobacteria</taxon>
        <taxon>Thiotrichales</taxon>
        <taxon>Fastidiosibacteraceae</taxon>
        <taxon>Cysteiniphilum</taxon>
    </lineage>
</organism>
<gene>
    <name evidence="12" type="ORF">GCM10010995_10190</name>
</gene>
<dbReference type="EC" id="1.13.12.19" evidence="3"/>
<dbReference type="PROSITE" id="PS51471">
    <property type="entry name" value="FE2OG_OXY"/>
    <property type="match status" value="1"/>
</dbReference>
<accession>A0A8J2Z3Z8</accession>
<keyword evidence="10" id="KW-0408">Iron</keyword>
<comment type="catalytic activity">
    <reaction evidence="9">
        <text>L-arginine + 2-oxoglutarate + O2 = guanidine + L-glutamate 5-semialdehyde + succinate + CO2</text>
        <dbReference type="Rhea" id="RHEA:31535"/>
        <dbReference type="ChEBI" id="CHEBI:15379"/>
        <dbReference type="ChEBI" id="CHEBI:16526"/>
        <dbReference type="ChEBI" id="CHEBI:16810"/>
        <dbReference type="ChEBI" id="CHEBI:30031"/>
        <dbReference type="ChEBI" id="CHEBI:30087"/>
        <dbReference type="ChEBI" id="CHEBI:32682"/>
        <dbReference type="ChEBI" id="CHEBI:58066"/>
        <dbReference type="EC" id="1.14.20.7"/>
    </reaction>
</comment>
<evidence type="ECO:0000256" key="1">
    <source>
        <dbReference type="ARBA" id="ARBA00004767"/>
    </source>
</evidence>
<comment type="catalytic activity">
    <reaction evidence="8">
        <text>2-oxoglutarate + O2 + 2 H(+) = ethene + 3 CO2 + H2O</text>
        <dbReference type="Rhea" id="RHEA:31523"/>
        <dbReference type="ChEBI" id="CHEBI:15377"/>
        <dbReference type="ChEBI" id="CHEBI:15378"/>
        <dbReference type="ChEBI" id="CHEBI:15379"/>
        <dbReference type="ChEBI" id="CHEBI:16526"/>
        <dbReference type="ChEBI" id="CHEBI:16810"/>
        <dbReference type="ChEBI" id="CHEBI:18153"/>
        <dbReference type="EC" id="1.13.12.19"/>
    </reaction>
</comment>
<dbReference type="GO" id="GO:0102276">
    <property type="term" value="F:2-oxoglutarate oxygenase/decarboxylase (ethylene-forming) activity"/>
    <property type="evidence" value="ECO:0007669"/>
    <property type="project" value="UniProtKB-EC"/>
</dbReference>
<reference evidence="12" key="1">
    <citation type="journal article" date="2014" name="Int. J. Syst. Evol. Microbiol.">
        <title>Complete genome sequence of Corynebacterium casei LMG S-19264T (=DSM 44701T), isolated from a smear-ripened cheese.</title>
        <authorList>
            <consortium name="US DOE Joint Genome Institute (JGI-PGF)"/>
            <person name="Walter F."/>
            <person name="Albersmeier A."/>
            <person name="Kalinowski J."/>
            <person name="Ruckert C."/>
        </authorList>
    </citation>
    <scope>NUCLEOTIDE SEQUENCE</scope>
    <source>
        <strain evidence="12">CGMCC 1.15758</strain>
    </source>
</reference>
<evidence type="ECO:0000259" key="11">
    <source>
        <dbReference type="PROSITE" id="PS51471"/>
    </source>
</evidence>
<dbReference type="OrthoDB" id="21825at2"/>
<keyword evidence="10" id="KW-0560">Oxidoreductase</keyword>
<proteinExistence type="inferred from homology"/>
<dbReference type="EC" id="1.14.20.7" evidence="2"/>
<evidence type="ECO:0000256" key="8">
    <source>
        <dbReference type="ARBA" id="ARBA00047725"/>
    </source>
</evidence>
<dbReference type="InterPro" id="IPR044861">
    <property type="entry name" value="IPNS-like_FE2OG_OXY"/>
</dbReference>
<dbReference type="EMBL" id="BMJS01000008">
    <property type="protein sequence ID" value="GGF94956.1"/>
    <property type="molecule type" value="Genomic_DNA"/>
</dbReference>
<feature type="domain" description="Fe2OG dioxygenase" evidence="11">
    <location>
        <begin position="145"/>
        <end position="254"/>
    </location>
</feature>
<comment type="similarity">
    <text evidence="10">Belongs to the iron/ascorbate-dependent oxidoreductase family.</text>
</comment>
<dbReference type="Proteomes" id="UP000636949">
    <property type="component" value="Unassembled WGS sequence"/>
</dbReference>
<sequence length="281" mass="32592">MEILSVDYYADNAPKRFTDSLKQTGFGVLEIHPIDWQLIEDVYSEWREFINSKAAHNYYYDKRTQDGYFPMDISETAKGETARDIKHYFHLYFPNGRYPKEVSNKARELFDKLFELGKTLLQWIDDHMDPETSKKLHMPLVEALSFDRTLFRVLHYPAIKGDEEPGAIRAAAHEDINLITLLPVASSPGLEVYSHKEDKWYEVPCKPQSIIINIGDMLQEMTNFEYIATKHRVVKPEGEAQGVDRMSTPCFMHAKADVYLSDKYPTADVFLDERLIELGVK</sequence>
<dbReference type="SUPFAM" id="SSF51197">
    <property type="entry name" value="Clavaminate synthase-like"/>
    <property type="match status" value="1"/>
</dbReference>
<dbReference type="Gene3D" id="2.60.120.330">
    <property type="entry name" value="B-lactam Antibiotic, Isopenicillin N Synthase, Chain"/>
    <property type="match status" value="1"/>
</dbReference>
<dbReference type="PANTHER" id="PTHR47990">
    <property type="entry name" value="2-OXOGLUTARATE (2OG) AND FE(II)-DEPENDENT OXYGENASE SUPERFAMILY PROTEIN-RELATED"/>
    <property type="match status" value="1"/>
</dbReference>
<dbReference type="AlphaFoldDB" id="A0A8J2Z3Z8"/>
<comment type="caution">
    <text evidence="12">The sequence shown here is derived from an EMBL/GenBank/DDBJ whole genome shotgun (WGS) entry which is preliminary data.</text>
</comment>
<dbReference type="GO" id="GO:0009693">
    <property type="term" value="P:ethylene biosynthetic process"/>
    <property type="evidence" value="ECO:0007669"/>
    <property type="project" value="UniProtKB-KW"/>
</dbReference>
<dbReference type="Pfam" id="PF03171">
    <property type="entry name" value="2OG-FeII_Oxy"/>
    <property type="match status" value="1"/>
</dbReference>
<dbReference type="InterPro" id="IPR005123">
    <property type="entry name" value="Oxoglu/Fe-dep_dioxygenase_dom"/>
</dbReference>
<evidence type="ECO:0000256" key="9">
    <source>
        <dbReference type="ARBA" id="ARBA00049359"/>
    </source>
</evidence>
<keyword evidence="5" id="KW-0266">Ethylene biosynthesis</keyword>
<dbReference type="InterPro" id="IPR027443">
    <property type="entry name" value="IPNS-like_sf"/>
</dbReference>
<evidence type="ECO:0000256" key="5">
    <source>
        <dbReference type="ARBA" id="ARBA00022666"/>
    </source>
</evidence>
<keyword evidence="10" id="KW-0479">Metal-binding</keyword>
<evidence type="ECO:0000313" key="13">
    <source>
        <dbReference type="Proteomes" id="UP000636949"/>
    </source>
</evidence>
<evidence type="ECO:0000313" key="12">
    <source>
        <dbReference type="EMBL" id="GGF94956.1"/>
    </source>
</evidence>
<keyword evidence="13" id="KW-1185">Reference proteome</keyword>